<reference evidence="2 3" key="1">
    <citation type="submission" date="2023-01" db="EMBL/GenBank/DDBJ databases">
        <title>Analysis of 21 Apiospora genomes using comparative genomics revels a genus with tremendous synthesis potential of carbohydrate active enzymes and secondary metabolites.</title>
        <authorList>
            <person name="Sorensen T."/>
        </authorList>
    </citation>
    <scope>NUCLEOTIDE SEQUENCE [LARGE SCALE GENOMIC DNA]</scope>
    <source>
        <strain evidence="2 3">CBS 117206</strain>
    </source>
</reference>
<name>A0AAW0R9J6_9PEZI</name>
<dbReference type="InterPro" id="IPR001810">
    <property type="entry name" value="F-box_dom"/>
</dbReference>
<evidence type="ECO:0000313" key="3">
    <source>
        <dbReference type="Proteomes" id="UP001392437"/>
    </source>
</evidence>
<accession>A0AAW0R9J6</accession>
<proteinExistence type="predicted"/>
<keyword evidence="3" id="KW-1185">Reference proteome</keyword>
<dbReference type="PROSITE" id="PS50181">
    <property type="entry name" value="FBOX"/>
    <property type="match status" value="1"/>
</dbReference>
<organism evidence="2 3">
    <name type="scientific">Apiospora kogelbergensis</name>
    <dbReference type="NCBI Taxonomy" id="1337665"/>
    <lineage>
        <taxon>Eukaryota</taxon>
        <taxon>Fungi</taxon>
        <taxon>Dikarya</taxon>
        <taxon>Ascomycota</taxon>
        <taxon>Pezizomycotina</taxon>
        <taxon>Sordariomycetes</taxon>
        <taxon>Xylariomycetidae</taxon>
        <taxon>Amphisphaeriales</taxon>
        <taxon>Apiosporaceae</taxon>
        <taxon>Apiospora</taxon>
    </lineage>
</organism>
<protein>
    <recommendedName>
        <fullName evidence="1">F-box domain-containing protein</fullName>
    </recommendedName>
</protein>
<sequence>MPSEILINVMKRMGVRDVTNFAKTNKRHCEIFKENQITLMTNVLLDQPEFESILYIYTLGKIDFTHAMMYPRNIYFNPHREDGKIIHFTRFPVSFYEGKLICPRKIEFELRDLSAIWNMVKAVDWWVEEYPRLRWHQNPEDSRCLKASEEVRLRKAISTWWLFADCFHNQWARYPYLPKLWQTDDRLHHIRRLSTIEIRELDSLWAIIEATICRDVCTDMGPDVSSNCIRPVLWSVDSVLLIVTFQEYNMPWGYYEGRSNNIVRTLMKMNPGSLKTILEKRPRTNQLGIMQMARGLQQHLSADQEVLSAAINTVLQERLLLQCYSIDELPFSGILDEEVYVGGDESFRTDAWPTGNPPLSKQEIAMYPPEPTLPVPYGDDAHEC</sequence>
<dbReference type="EMBL" id="JAQQWP010000002">
    <property type="protein sequence ID" value="KAK8130423.1"/>
    <property type="molecule type" value="Genomic_DNA"/>
</dbReference>
<gene>
    <name evidence="2" type="ORF">PG999_002803</name>
</gene>
<dbReference type="AlphaFoldDB" id="A0AAW0R9J6"/>
<evidence type="ECO:0000313" key="2">
    <source>
        <dbReference type="EMBL" id="KAK8130423.1"/>
    </source>
</evidence>
<feature type="domain" description="F-box" evidence="1">
    <location>
        <begin position="1"/>
        <end position="43"/>
    </location>
</feature>
<comment type="caution">
    <text evidence="2">The sequence shown here is derived from an EMBL/GenBank/DDBJ whole genome shotgun (WGS) entry which is preliminary data.</text>
</comment>
<evidence type="ECO:0000259" key="1">
    <source>
        <dbReference type="PROSITE" id="PS50181"/>
    </source>
</evidence>
<dbReference type="Proteomes" id="UP001392437">
    <property type="component" value="Unassembled WGS sequence"/>
</dbReference>